<gene>
    <name evidence="2" type="ORF">FHL02_03565</name>
</gene>
<name>A0A5P0ZGD1_9LACO</name>
<dbReference type="Proteomes" id="UP000380386">
    <property type="component" value="Unassembled WGS sequence"/>
</dbReference>
<accession>A0A5P0ZGD1</accession>
<dbReference type="Pfam" id="PF13731">
    <property type="entry name" value="WxL"/>
    <property type="match status" value="1"/>
</dbReference>
<evidence type="ECO:0000313" key="2">
    <source>
        <dbReference type="EMBL" id="MQS52094.1"/>
    </source>
</evidence>
<dbReference type="OrthoDB" id="2280464at2"/>
<dbReference type="EMBL" id="VDFM01000003">
    <property type="protein sequence ID" value="MQS52094.1"/>
    <property type="molecule type" value="Genomic_DNA"/>
</dbReference>
<dbReference type="AlphaFoldDB" id="A0A5P0ZGD1"/>
<reference evidence="2 3" key="1">
    <citation type="journal article" date="2019" name="Syst. Appl. Microbiol.">
        <title>Polyphasic characterization of two novel Lactobacillus spp. isolated from blown salami packages: Description of Lactobacillus halodurans sp. nov. and Lactobacillus salsicarnum sp. nov.</title>
        <authorList>
            <person name="Schuster J.A."/>
            <person name="Klingl A."/>
            <person name="Vogel R.F."/>
            <person name="Ehrmann M.A."/>
        </authorList>
    </citation>
    <scope>NUCLEOTIDE SEQUENCE [LARGE SCALE GENOMIC DNA]</scope>
    <source>
        <strain evidence="2 3">TMW 1.2118</strain>
    </source>
</reference>
<comment type="caution">
    <text evidence="2">The sequence shown here is derived from an EMBL/GenBank/DDBJ whole genome shotgun (WGS) entry which is preliminary data.</text>
</comment>
<evidence type="ECO:0000313" key="3">
    <source>
        <dbReference type="Proteomes" id="UP000380386"/>
    </source>
</evidence>
<protein>
    <recommendedName>
        <fullName evidence="1">WxL domain-containing protein</fullName>
    </recommendedName>
</protein>
<dbReference type="RefSeq" id="WP_153382416.1">
    <property type="nucleotide sequence ID" value="NZ_VDFM01000003.1"/>
</dbReference>
<sequence length="654" mass="74053">MKQNSLIVITTLVVSLLFGTLLITPTLVNGDNENDTIEDTNLNRDVMPDNVTPPNEPSPAPLVSFGIIFRQGFQIQPKENYYAQTGSNVRIMPKLIKRSTFYDSTSFEWFEYNPGSKNSWNKMKHEEQSYIDITSDKPTTKYYQLTAKIGWMNSYNSNMAAVHFSEKPVDATKINVSIDNDYLFLDKNFNNENAIATAKPDPIDATGKVTFTSENQELVIVDEDTGEIKLPGTRKSGTTNIVATISNSNNQKVVGKAPMTVGNILTGPSKIYVGKPATFKINGNFDTSKYQIDWYKKKGNVKTLIELNGNKELKTTMKNIEDDGAELYVNITKRGTNSPVETDSIKLEVRDIRPIFKVNQYISKYHNNLLLAQLNKQINGLPAGYDLMHALIITDTSKDPNISWRMGTIYVPISKNEEVTSIEIQNGFQNYKVEEINGKKTVIIPDFGLKHISGVEIKIRTKVSNKITEESFEYTPSFVATDVAGNEFIVRFPKNTATFQMPEEPEETPDPDNSTNNLEEKIKIDPAHINFGKHPKSSNQEIHMVKKQDKEEMVKITDKRDEFFPIKLSVQSEGPFHKKEDESSQAPITFRFITKEGNEVNLRDNTVIKRTKDGQPLESIKWNEFEGLKIYVKHNQFDDGNYTTSLKWTVSNAP</sequence>
<proteinExistence type="predicted"/>
<dbReference type="InterPro" id="IPR027994">
    <property type="entry name" value="WxL_dom"/>
</dbReference>
<organism evidence="2 3">
    <name type="scientific">Companilactobacillus mishanensis</name>
    <dbReference type="NCBI Taxonomy" id="2486008"/>
    <lineage>
        <taxon>Bacteria</taxon>
        <taxon>Bacillati</taxon>
        <taxon>Bacillota</taxon>
        <taxon>Bacilli</taxon>
        <taxon>Lactobacillales</taxon>
        <taxon>Lactobacillaceae</taxon>
        <taxon>Companilactobacillus</taxon>
    </lineage>
</organism>
<evidence type="ECO:0000259" key="1">
    <source>
        <dbReference type="Pfam" id="PF13731"/>
    </source>
</evidence>
<feature type="domain" description="WxL" evidence="1">
    <location>
        <begin position="488"/>
        <end position="654"/>
    </location>
</feature>